<dbReference type="RefSeq" id="WP_084197883.1">
    <property type="nucleotide sequence ID" value="NZ_BMYL01000004.1"/>
</dbReference>
<evidence type="ECO:0000256" key="4">
    <source>
        <dbReference type="ARBA" id="ARBA00022881"/>
    </source>
</evidence>
<dbReference type="KEGG" id="hja:BST95_01680"/>
<evidence type="ECO:0000256" key="9">
    <source>
        <dbReference type="ARBA" id="ARBA00042732"/>
    </source>
</evidence>
<dbReference type="Gene3D" id="3.40.1440.10">
    <property type="entry name" value="GIY-YIG endonuclease"/>
    <property type="match status" value="1"/>
</dbReference>
<dbReference type="InterPro" id="IPR050066">
    <property type="entry name" value="UvrABC_protein_C"/>
</dbReference>
<keyword evidence="6" id="KW-0742">SOS response</keyword>
<evidence type="ECO:0000256" key="6">
    <source>
        <dbReference type="ARBA" id="ARBA00023236"/>
    </source>
</evidence>
<dbReference type="PANTHER" id="PTHR30562">
    <property type="entry name" value="UVRC/OXIDOREDUCTASE"/>
    <property type="match status" value="1"/>
</dbReference>
<dbReference type="GO" id="GO:0009432">
    <property type="term" value="P:SOS response"/>
    <property type="evidence" value="ECO:0007669"/>
    <property type="project" value="UniProtKB-KW"/>
</dbReference>
<dbReference type="AlphaFoldDB" id="A0AAP8MCD4"/>
<dbReference type="SMART" id="SM00465">
    <property type="entry name" value="GIYc"/>
    <property type="match status" value="1"/>
</dbReference>
<proteinExistence type="predicted"/>
<keyword evidence="1" id="KW-0227">DNA damage</keyword>
<keyword evidence="5" id="KW-0234">DNA repair</keyword>
<comment type="caution">
    <text evidence="11">The sequence shown here is derived from an EMBL/GenBank/DDBJ whole genome shotgun (WGS) entry which is preliminary data.</text>
</comment>
<dbReference type="Pfam" id="PF01541">
    <property type="entry name" value="GIY-YIG"/>
    <property type="match status" value="1"/>
</dbReference>
<feature type="domain" description="GIY-YIG" evidence="10">
    <location>
        <begin position="24"/>
        <end position="102"/>
    </location>
</feature>
<evidence type="ECO:0000256" key="1">
    <source>
        <dbReference type="ARBA" id="ARBA00022763"/>
    </source>
</evidence>
<keyword evidence="4" id="KW-0267">Excision nuclease</keyword>
<keyword evidence="11" id="KW-0540">Nuclease</keyword>
<dbReference type="CDD" id="cd10434">
    <property type="entry name" value="GIY-YIG_UvrC_Cho"/>
    <property type="match status" value="1"/>
</dbReference>
<evidence type="ECO:0000313" key="11">
    <source>
        <dbReference type="EMBL" id="PLW85024.1"/>
    </source>
</evidence>
<reference evidence="11 12" key="1">
    <citation type="submission" date="2018-01" db="EMBL/GenBank/DDBJ databases">
        <title>The draft genome sequence of Halioglobus japonicus S1-36.</title>
        <authorList>
            <person name="Du Z.-J."/>
            <person name="Shi M.-J."/>
        </authorList>
    </citation>
    <scope>NUCLEOTIDE SEQUENCE [LARGE SCALE GENOMIC DNA]</scope>
    <source>
        <strain evidence="11 12">S1-36</strain>
    </source>
</reference>
<dbReference type="InterPro" id="IPR047296">
    <property type="entry name" value="GIY-YIG_UvrC_Cho"/>
</dbReference>
<evidence type="ECO:0000256" key="8">
    <source>
        <dbReference type="ARBA" id="ARBA00042138"/>
    </source>
</evidence>
<dbReference type="InterPro" id="IPR000305">
    <property type="entry name" value="GIY-YIG_endonuc"/>
</dbReference>
<name>A0AAP8MCD4_9GAMM</name>
<dbReference type="GO" id="GO:0016787">
    <property type="term" value="F:hydrolase activity"/>
    <property type="evidence" value="ECO:0007669"/>
    <property type="project" value="UniProtKB-KW"/>
</dbReference>
<dbReference type="Proteomes" id="UP000235162">
    <property type="component" value="Unassembled WGS sequence"/>
</dbReference>
<accession>A0AAP8MCD4</accession>
<dbReference type="InterPro" id="IPR035901">
    <property type="entry name" value="GIY-YIG_endonuc_sf"/>
</dbReference>
<evidence type="ECO:0000256" key="2">
    <source>
        <dbReference type="ARBA" id="ARBA00022769"/>
    </source>
</evidence>
<organism evidence="11 12">
    <name type="scientific">Halioglobus japonicus</name>
    <dbReference type="NCBI Taxonomy" id="930805"/>
    <lineage>
        <taxon>Bacteria</taxon>
        <taxon>Pseudomonadati</taxon>
        <taxon>Pseudomonadota</taxon>
        <taxon>Gammaproteobacteria</taxon>
        <taxon>Cellvibrionales</taxon>
        <taxon>Halieaceae</taxon>
        <taxon>Halioglobus</taxon>
    </lineage>
</organism>
<keyword evidence="2" id="KW-0228">DNA excision</keyword>
<evidence type="ECO:0000313" key="12">
    <source>
        <dbReference type="Proteomes" id="UP000235162"/>
    </source>
</evidence>
<dbReference type="GO" id="GO:0009380">
    <property type="term" value="C:excinuclease repair complex"/>
    <property type="evidence" value="ECO:0007669"/>
    <property type="project" value="TreeGrafter"/>
</dbReference>
<keyword evidence="3" id="KW-0378">Hydrolase</keyword>
<dbReference type="GO" id="GO:0004519">
    <property type="term" value="F:endonuclease activity"/>
    <property type="evidence" value="ECO:0007669"/>
    <property type="project" value="UniProtKB-KW"/>
</dbReference>
<dbReference type="PANTHER" id="PTHR30562:SF10">
    <property type="entry name" value="EXCINUCLEASE CHO"/>
    <property type="match status" value="1"/>
</dbReference>
<dbReference type="SUPFAM" id="SSF82771">
    <property type="entry name" value="GIY-YIG endonuclease"/>
    <property type="match status" value="1"/>
</dbReference>
<keyword evidence="12" id="KW-1185">Reference proteome</keyword>
<evidence type="ECO:0000256" key="5">
    <source>
        <dbReference type="ARBA" id="ARBA00023204"/>
    </source>
</evidence>
<protein>
    <recommendedName>
        <fullName evidence="7">Excinuclease cho</fullName>
    </recommendedName>
    <alternativeName>
        <fullName evidence="9">Endonuclease cho</fullName>
    </alternativeName>
    <alternativeName>
        <fullName evidence="8">UvrC homolog protein</fullName>
    </alternativeName>
</protein>
<dbReference type="PROSITE" id="PS50164">
    <property type="entry name" value="GIY_YIG"/>
    <property type="match status" value="1"/>
</dbReference>
<dbReference type="EMBL" id="PKUR01000004">
    <property type="protein sequence ID" value="PLW85024.1"/>
    <property type="molecule type" value="Genomic_DNA"/>
</dbReference>
<gene>
    <name evidence="11" type="ORF">C0029_15945</name>
</gene>
<evidence type="ECO:0000256" key="3">
    <source>
        <dbReference type="ARBA" id="ARBA00022801"/>
    </source>
</evidence>
<keyword evidence="11" id="KW-0255">Endonuclease</keyword>
<sequence length="304" mass="33942">MTLAQSACKPQYSLGDEYVEAPPRCPGVYRFLDGEGQVLYVGKSIDMRSRIRSHYASSSQTERQKRMLHGTRRIDFRPTAGEAGALLLENAAIKREIPLYNRRQRSVRRLWSIVLTANAAGFLQPELESFSLEGLDVRAAYGSYRSRYHARQAMDKLARSEQLCPGVLGLERGKGPCFQRQIGRCQGACVGGEAPDAHNARLQSALASRRLSAWPITTPVLLRELAEKPDMHQPAQEYHLLHNWMYLGTYASPEAARAVDGAGGTMFDRDTHRILRATLGRGECDLLDLESMKAVDWPTGELIP</sequence>
<evidence type="ECO:0000256" key="7">
    <source>
        <dbReference type="ARBA" id="ARBA00040756"/>
    </source>
</evidence>
<evidence type="ECO:0000259" key="10">
    <source>
        <dbReference type="PROSITE" id="PS50164"/>
    </source>
</evidence>
<dbReference type="GO" id="GO:0006289">
    <property type="term" value="P:nucleotide-excision repair"/>
    <property type="evidence" value="ECO:0007669"/>
    <property type="project" value="InterPro"/>
</dbReference>